<dbReference type="Gene3D" id="4.10.240.10">
    <property type="entry name" value="Zn(2)-C6 fungal-type DNA-binding domain"/>
    <property type="match status" value="1"/>
</dbReference>
<evidence type="ECO:0000313" key="8">
    <source>
        <dbReference type="EMBL" id="EPS25421.1"/>
    </source>
</evidence>
<feature type="compositionally biased region" description="Polar residues" evidence="6">
    <location>
        <begin position="126"/>
        <end position="141"/>
    </location>
</feature>
<evidence type="ECO:0000256" key="1">
    <source>
        <dbReference type="ARBA" id="ARBA00004123"/>
    </source>
</evidence>
<dbReference type="PANTHER" id="PTHR31845:SF38">
    <property type="entry name" value="TRANSCRIPTION FACTOR, PUTATIVE (AFU_ORTHOLOGUE AFUA_7G00410)-RELATED"/>
    <property type="match status" value="1"/>
</dbReference>
<feature type="domain" description="Zn(2)-C6 fungal-type" evidence="7">
    <location>
        <begin position="22"/>
        <end position="53"/>
    </location>
</feature>
<feature type="compositionally biased region" description="Polar residues" evidence="6">
    <location>
        <begin position="600"/>
        <end position="610"/>
    </location>
</feature>
<dbReference type="GO" id="GO:0008270">
    <property type="term" value="F:zinc ion binding"/>
    <property type="evidence" value="ECO:0007669"/>
    <property type="project" value="InterPro"/>
</dbReference>
<evidence type="ECO:0000259" key="7">
    <source>
        <dbReference type="PROSITE" id="PS50048"/>
    </source>
</evidence>
<protein>
    <recommendedName>
        <fullName evidence="7">Zn(2)-C6 fungal-type domain-containing protein</fullName>
    </recommendedName>
</protein>
<evidence type="ECO:0000256" key="6">
    <source>
        <dbReference type="SAM" id="MobiDB-lite"/>
    </source>
</evidence>
<dbReference type="PROSITE" id="PS50048">
    <property type="entry name" value="ZN2_CY6_FUNGAL_2"/>
    <property type="match status" value="1"/>
</dbReference>
<dbReference type="Pfam" id="PF00172">
    <property type="entry name" value="Zn_clus"/>
    <property type="match status" value="1"/>
</dbReference>
<dbReference type="SUPFAM" id="SSF57701">
    <property type="entry name" value="Zn2/Cys6 DNA-binding domain"/>
    <property type="match status" value="1"/>
</dbReference>
<reference evidence="8 9" key="1">
    <citation type="journal article" date="2013" name="PLoS ONE">
        <title>Genomic and secretomic analyses reveal unique features of the lignocellulolytic enzyme system of Penicillium decumbens.</title>
        <authorList>
            <person name="Liu G."/>
            <person name="Zhang L."/>
            <person name="Wei X."/>
            <person name="Zou G."/>
            <person name="Qin Y."/>
            <person name="Ma L."/>
            <person name="Li J."/>
            <person name="Zheng H."/>
            <person name="Wang S."/>
            <person name="Wang C."/>
            <person name="Xun L."/>
            <person name="Zhao G.-P."/>
            <person name="Zhou Z."/>
            <person name="Qu Y."/>
        </authorList>
    </citation>
    <scope>NUCLEOTIDE SEQUENCE [LARGE SCALE GENOMIC DNA]</scope>
    <source>
        <strain evidence="9">114-2 / CGMCC 5302</strain>
    </source>
</reference>
<accession>S7Z9S5</accession>
<keyword evidence="3" id="KW-0238">DNA-binding</keyword>
<dbReference type="CDD" id="cd12148">
    <property type="entry name" value="fungal_TF_MHR"/>
    <property type="match status" value="1"/>
</dbReference>
<dbReference type="PANTHER" id="PTHR31845">
    <property type="entry name" value="FINGER DOMAIN PROTEIN, PUTATIVE-RELATED"/>
    <property type="match status" value="1"/>
</dbReference>
<dbReference type="Proteomes" id="UP000019376">
    <property type="component" value="Unassembled WGS sequence"/>
</dbReference>
<dbReference type="eggNOG" id="ENOG502RPVK">
    <property type="taxonomic scope" value="Eukaryota"/>
</dbReference>
<keyword evidence="9" id="KW-1185">Reference proteome</keyword>
<dbReference type="CDD" id="cd00067">
    <property type="entry name" value="GAL4"/>
    <property type="match status" value="1"/>
</dbReference>
<evidence type="ECO:0000256" key="4">
    <source>
        <dbReference type="ARBA" id="ARBA00023163"/>
    </source>
</evidence>
<dbReference type="InterPro" id="IPR036864">
    <property type="entry name" value="Zn2-C6_fun-type_DNA-bd_sf"/>
</dbReference>
<dbReference type="OrthoDB" id="4454541at2759"/>
<dbReference type="HOGENOM" id="CLU_024404_0_0_1"/>
<feature type="compositionally biased region" description="Basic and acidic residues" evidence="6">
    <location>
        <begin position="93"/>
        <end position="107"/>
    </location>
</feature>
<feature type="compositionally biased region" description="Polar residues" evidence="6">
    <location>
        <begin position="73"/>
        <end position="92"/>
    </location>
</feature>
<dbReference type="InterPro" id="IPR001138">
    <property type="entry name" value="Zn2Cys6_DnaBD"/>
</dbReference>
<keyword evidence="5" id="KW-0539">Nucleus</keyword>
<evidence type="ECO:0000313" key="9">
    <source>
        <dbReference type="Proteomes" id="UP000019376"/>
    </source>
</evidence>
<comment type="subcellular location">
    <subcellularLocation>
        <location evidence="1">Nucleus</location>
    </subcellularLocation>
</comment>
<dbReference type="EMBL" id="KB644408">
    <property type="protein sequence ID" value="EPS25421.1"/>
    <property type="molecule type" value="Genomic_DNA"/>
</dbReference>
<dbReference type="PhylomeDB" id="S7Z9S5"/>
<dbReference type="GO" id="GO:0005634">
    <property type="term" value="C:nucleus"/>
    <property type="evidence" value="ECO:0007669"/>
    <property type="project" value="UniProtKB-SubCell"/>
</dbReference>
<dbReference type="AlphaFoldDB" id="S7Z9S5"/>
<feature type="region of interest" description="Disordered" evidence="6">
    <location>
        <begin position="61"/>
        <end position="109"/>
    </location>
</feature>
<proteinExistence type="predicted"/>
<dbReference type="STRING" id="933388.S7Z9S5"/>
<feature type="region of interest" description="Disordered" evidence="6">
    <location>
        <begin position="583"/>
        <end position="655"/>
    </location>
</feature>
<dbReference type="GO" id="GO:0000981">
    <property type="term" value="F:DNA-binding transcription factor activity, RNA polymerase II-specific"/>
    <property type="evidence" value="ECO:0007669"/>
    <property type="project" value="InterPro"/>
</dbReference>
<dbReference type="InterPro" id="IPR051089">
    <property type="entry name" value="prtT"/>
</dbReference>
<sequence>MSALGSEMIFRAENVPIRYFKACRWCRRIKSRCDATNQMPCFRCRAAGRDCILDPIEDGRRRSERRRKATTPARGSTVTSPLGQRSGLQTPVSREHEYSSLSGHDDPFDTSIDSVHDNSAFRDLRGSQTTDGQGPDSQHLSPNDMIAPASAVHSMSVNLLDSNHIFIDSSAKGDGRGDIIARGIVSEEKARVMYERFIGGSKNFLPLFDPIRDTFDSIRSRSLFCFTVIIYLASRAVMDLRGDTHMQRVLQDESQRLAEDSFFERPTKLETVQAMILLAAYSEKTWFSTALILRTALDSGLEKSLDTLLGQETLPRSSLSATMAERQLVWQTRTWLISFTLELDVASGTGRKSRIAEVDVTKLRRFLDYPLSLPCDMRTVCIIELHQLRGHSRGVIDSSGSVRDIVCTDLPSIMTNLENWWTTWDEIHNNNGFHAGAFQRSSLKLMLLYARIFVLCSSLARIQKLQPGTSTFESKEIDQNVMGLWQSLVTTIMAQMAFLIGEPAYRCQLPWAPTYPALTIAFVTTFALRIARWRPTLIDQNVLLERAEKICDFLKQPPYPDIHRTVSIFVNYARALIASQRSYSRDQQSQDSIEERQTSEPDNGTASSSLRYHEAPTQHPTASGSLEDLRHKTDLSIGGDRDPHAITAPGGDSSMAARSALPRLPDTMEAPSWTVSNTIADSFGLFEEGQNDIFDFLPMMPSIP</sequence>
<evidence type="ECO:0000256" key="2">
    <source>
        <dbReference type="ARBA" id="ARBA00023015"/>
    </source>
</evidence>
<dbReference type="GO" id="GO:0000976">
    <property type="term" value="F:transcription cis-regulatory region binding"/>
    <property type="evidence" value="ECO:0007669"/>
    <property type="project" value="TreeGrafter"/>
</dbReference>
<feature type="compositionally biased region" description="Basic and acidic residues" evidence="6">
    <location>
        <begin position="627"/>
        <end position="644"/>
    </location>
</feature>
<gene>
    <name evidence="8" type="ORF">PDE_00354</name>
</gene>
<feature type="region of interest" description="Disordered" evidence="6">
    <location>
        <begin position="123"/>
        <end position="144"/>
    </location>
</feature>
<name>S7Z9S5_PENO1</name>
<evidence type="ECO:0000256" key="5">
    <source>
        <dbReference type="ARBA" id="ARBA00023242"/>
    </source>
</evidence>
<evidence type="ECO:0000256" key="3">
    <source>
        <dbReference type="ARBA" id="ARBA00023125"/>
    </source>
</evidence>
<dbReference type="PROSITE" id="PS00463">
    <property type="entry name" value="ZN2_CY6_FUNGAL_1"/>
    <property type="match status" value="1"/>
</dbReference>
<dbReference type="SMART" id="SM00066">
    <property type="entry name" value="GAL4"/>
    <property type="match status" value="1"/>
</dbReference>
<organism evidence="8 9">
    <name type="scientific">Penicillium oxalicum (strain 114-2 / CGMCC 5302)</name>
    <name type="common">Penicillium decumbens</name>
    <dbReference type="NCBI Taxonomy" id="933388"/>
    <lineage>
        <taxon>Eukaryota</taxon>
        <taxon>Fungi</taxon>
        <taxon>Dikarya</taxon>
        <taxon>Ascomycota</taxon>
        <taxon>Pezizomycotina</taxon>
        <taxon>Eurotiomycetes</taxon>
        <taxon>Eurotiomycetidae</taxon>
        <taxon>Eurotiales</taxon>
        <taxon>Aspergillaceae</taxon>
        <taxon>Penicillium</taxon>
    </lineage>
</organism>
<keyword evidence="2" id="KW-0805">Transcription regulation</keyword>
<keyword evidence="4" id="KW-0804">Transcription</keyword>